<evidence type="ECO:0000256" key="6">
    <source>
        <dbReference type="ARBA" id="ARBA00022822"/>
    </source>
</evidence>
<dbReference type="PANTHER" id="PTHR42894">
    <property type="entry name" value="N-(5'-PHOSPHORIBOSYL)ANTHRANILATE ISOMERASE"/>
    <property type="match status" value="1"/>
</dbReference>
<dbReference type="Pfam" id="PF00697">
    <property type="entry name" value="PRAI"/>
    <property type="match status" value="1"/>
</dbReference>
<keyword evidence="12" id="KW-1185">Reference proteome</keyword>
<dbReference type="EMBL" id="CP107052">
    <property type="protein sequence ID" value="UYH51275.1"/>
    <property type="molecule type" value="Genomic_DNA"/>
</dbReference>
<sequence length="211" mass="22385">MSVGVKICGLRDHENVAAALENGADWIGFVFYARSPRFVTPQEVGALLTRFGDSAVRRAVGLFVKPSDKEIADALAAAPLSILQIYDSPERAAEIRQRFGLPVWVSIAVTTPADLPQAPLCDGLAIEPAARTEDGRPGGNGRIMDWAPLKRWKAPQNWLLAGGLTPENVAEAITTSGAPTVDVSSGVETRPGVKSAELIAQFVKAARTPCA</sequence>
<dbReference type="Proteomes" id="UP001163831">
    <property type="component" value="Chromosome"/>
</dbReference>
<dbReference type="Gene3D" id="3.20.20.70">
    <property type="entry name" value="Aldolase class I"/>
    <property type="match status" value="1"/>
</dbReference>
<dbReference type="GO" id="GO:0016853">
    <property type="term" value="F:isomerase activity"/>
    <property type="evidence" value="ECO:0007669"/>
    <property type="project" value="UniProtKB-KW"/>
</dbReference>
<comment type="catalytic activity">
    <reaction evidence="1 9">
        <text>N-(5-phospho-beta-D-ribosyl)anthranilate = 1-(2-carboxyphenylamino)-1-deoxy-D-ribulose 5-phosphate</text>
        <dbReference type="Rhea" id="RHEA:21540"/>
        <dbReference type="ChEBI" id="CHEBI:18277"/>
        <dbReference type="ChEBI" id="CHEBI:58613"/>
        <dbReference type="EC" id="5.3.1.24"/>
    </reaction>
</comment>
<comment type="pathway">
    <text evidence="2 9">Amino-acid biosynthesis; L-tryptophan biosynthesis; L-tryptophan from chorismate: step 3/5.</text>
</comment>
<evidence type="ECO:0000256" key="3">
    <source>
        <dbReference type="ARBA" id="ARBA00012572"/>
    </source>
</evidence>
<dbReference type="SUPFAM" id="SSF51366">
    <property type="entry name" value="Ribulose-phoshate binding barrel"/>
    <property type="match status" value="1"/>
</dbReference>
<dbReference type="PANTHER" id="PTHR42894:SF1">
    <property type="entry name" value="N-(5'-PHOSPHORIBOSYL)ANTHRANILATE ISOMERASE"/>
    <property type="match status" value="1"/>
</dbReference>
<name>A0ABY6GIE4_9PROT</name>
<reference evidence="11" key="1">
    <citation type="submission" date="2022-10" db="EMBL/GenBank/DDBJ databases">
        <title>Candidatus Kirkpatrella diaphorinas gen. nov., sp. nov., an uncultured endosymbiont identified in a population of Diaphorina citri from Hawaii.</title>
        <authorList>
            <person name="Henry E.M."/>
            <person name="Carlson C.R."/>
            <person name="Kuo Y.-W."/>
        </authorList>
    </citation>
    <scope>NUCLEOTIDE SEQUENCE</scope>
    <source>
        <strain evidence="11">CADCRV1</strain>
    </source>
</reference>
<evidence type="ECO:0000259" key="10">
    <source>
        <dbReference type="Pfam" id="PF00697"/>
    </source>
</evidence>
<proteinExistence type="inferred from homology"/>
<evidence type="ECO:0000256" key="5">
    <source>
        <dbReference type="ARBA" id="ARBA00022605"/>
    </source>
</evidence>
<dbReference type="InterPro" id="IPR001240">
    <property type="entry name" value="PRAI_dom"/>
</dbReference>
<dbReference type="InterPro" id="IPR011060">
    <property type="entry name" value="RibuloseP-bd_barrel"/>
</dbReference>
<keyword evidence="8 9" id="KW-0413">Isomerase</keyword>
<protein>
    <recommendedName>
        <fullName evidence="4 9">N-(5'-phosphoribosyl)anthranilate isomerase</fullName>
        <shortName evidence="9">PRAI</shortName>
        <ecNumber evidence="3 9">5.3.1.24</ecNumber>
    </recommendedName>
</protein>
<dbReference type="CDD" id="cd00405">
    <property type="entry name" value="PRAI"/>
    <property type="match status" value="1"/>
</dbReference>
<evidence type="ECO:0000313" key="11">
    <source>
        <dbReference type="EMBL" id="UYH51275.1"/>
    </source>
</evidence>
<feature type="domain" description="N-(5'phosphoribosyl) anthranilate isomerase (PRAI)" evidence="10">
    <location>
        <begin position="5"/>
        <end position="204"/>
    </location>
</feature>
<keyword evidence="5 9" id="KW-0028">Amino-acid biosynthesis</keyword>
<dbReference type="InterPro" id="IPR044643">
    <property type="entry name" value="TrpF_fam"/>
</dbReference>
<evidence type="ECO:0000256" key="2">
    <source>
        <dbReference type="ARBA" id="ARBA00004664"/>
    </source>
</evidence>
<evidence type="ECO:0000256" key="4">
    <source>
        <dbReference type="ARBA" id="ARBA00022272"/>
    </source>
</evidence>
<gene>
    <name evidence="9" type="primary">trpF</name>
    <name evidence="11" type="ORF">N5W20_09375</name>
</gene>
<evidence type="ECO:0000313" key="12">
    <source>
        <dbReference type="Proteomes" id="UP001163831"/>
    </source>
</evidence>
<accession>A0ABY6GIE4</accession>
<dbReference type="InterPro" id="IPR013785">
    <property type="entry name" value="Aldolase_TIM"/>
</dbReference>
<comment type="similarity">
    <text evidence="9">Belongs to the TrpF family.</text>
</comment>
<evidence type="ECO:0000256" key="1">
    <source>
        <dbReference type="ARBA" id="ARBA00001164"/>
    </source>
</evidence>
<keyword evidence="6 9" id="KW-0822">Tryptophan biosynthesis</keyword>
<dbReference type="RefSeq" id="WP_319806869.1">
    <property type="nucleotide sequence ID" value="NZ_CP107052.1"/>
</dbReference>
<dbReference type="HAMAP" id="MF_00135">
    <property type="entry name" value="PRAI"/>
    <property type="match status" value="1"/>
</dbReference>
<evidence type="ECO:0000256" key="7">
    <source>
        <dbReference type="ARBA" id="ARBA00023141"/>
    </source>
</evidence>
<dbReference type="EC" id="5.3.1.24" evidence="3 9"/>
<evidence type="ECO:0000256" key="9">
    <source>
        <dbReference type="HAMAP-Rule" id="MF_00135"/>
    </source>
</evidence>
<organism evidence="11 12">
    <name type="scientific">Candidatus Kirkpatrickella diaphorinae</name>
    <dbReference type="NCBI Taxonomy" id="2984322"/>
    <lineage>
        <taxon>Bacteria</taxon>
        <taxon>Pseudomonadati</taxon>
        <taxon>Pseudomonadota</taxon>
        <taxon>Alphaproteobacteria</taxon>
        <taxon>Acetobacterales</taxon>
        <taxon>Acetobacteraceae</taxon>
        <taxon>Candidatus Kirkpatrickella</taxon>
    </lineage>
</organism>
<evidence type="ECO:0000256" key="8">
    <source>
        <dbReference type="ARBA" id="ARBA00023235"/>
    </source>
</evidence>
<keyword evidence="7 9" id="KW-0057">Aromatic amino acid biosynthesis</keyword>